<evidence type="ECO:0000256" key="7">
    <source>
        <dbReference type="SAM" id="SignalP"/>
    </source>
</evidence>
<name>V4A4I8_LOTGI</name>
<accession>V4A4I8</accession>
<dbReference type="RefSeq" id="XP_009061201.1">
    <property type="nucleotide sequence ID" value="XM_009062953.1"/>
</dbReference>
<keyword evidence="2 7" id="KW-0732">Signal</keyword>
<keyword evidence="3" id="KW-0677">Repeat</keyword>
<dbReference type="EMBL" id="KB202752">
    <property type="protein sequence ID" value="ESO88176.1"/>
    <property type="molecule type" value="Genomic_DNA"/>
</dbReference>
<dbReference type="PROSITE" id="PS50940">
    <property type="entry name" value="CHIT_BIND_II"/>
    <property type="match status" value="1"/>
</dbReference>
<dbReference type="KEGG" id="lgi:LOTGIDRAFT_165919"/>
<dbReference type="GeneID" id="20240217"/>
<dbReference type="PANTHER" id="PTHR23301">
    <property type="entry name" value="CHITIN BINDING PERITROPHIN-A"/>
    <property type="match status" value="1"/>
</dbReference>
<feature type="signal peptide" evidence="7">
    <location>
        <begin position="1"/>
        <end position="16"/>
    </location>
</feature>
<keyword evidence="4" id="KW-1015">Disulfide bond</keyword>
<feature type="region of interest" description="Disordered" evidence="6">
    <location>
        <begin position="239"/>
        <end position="277"/>
    </location>
</feature>
<evidence type="ECO:0000313" key="10">
    <source>
        <dbReference type="Proteomes" id="UP000030746"/>
    </source>
</evidence>
<evidence type="ECO:0000256" key="4">
    <source>
        <dbReference type="ARBA" id="ARBA00023157"/>
    </source>
</evidence>
<proteinExistence type="predicted"/>
<dbReference type="InterPro" id="IPR002557">
    <property type="entry name" value="Chitin-bd_dom"/>
</dbReference>
<evidence type="ECO:0000256" key="3">
    <source>
        <dbReference type="ARBA" id="ARBA00022737"/>
    </source>
</evidence>
<dbReference type="SMART" id="SM00494">
    <property type="entry name" value="ChtBD2"/>
    <property type="match status" value="2"/>
</dbReference>
<dbReference type="Proteomes" id="UP000030746">
    <property type="component" value="Unassembled WGS sequence"/>
</dbReference>
<feature type="compositionally biased region" description="Polar residues" evidence="6">
    <location>
        <begin position="192"/>
        <end position="215"/>
    </location>
</feature>
<dbReference type="SUPFAM" id="SSF57625">
    <property type="entry name" value="Invertebrate chitin-binding proteins"/>
    <property type="match status" value="2"/>
</dbReference>
<dbReference type="InterPro" id="IPR051940">
    <property type="entry name" value="Chitin_bind-dev_reg"/>
</dbReference>
<dbReference type="HOGENOM" id="CLU_720220_0_0_1"/>
<evidence type="ECO:0000256" key="6">
    <source>
        <dbReference type="SAM" id="MobiDB-lite"/>
    </source>
</evidence>
<evidence type="ECO:0000256" key="5">
    <source>
        <dbReference type="ARBA" id="ARBA00023180"/>
    </source>
</evidence>
<dbReference type="InterPro" id="IPR036508">
    <property type="entry name" value="Chitin-bd_dom_sf"/>
</dbReference>
<dbReference type="AlphaFoldDB" id="V4A4I8"/>
<dbReference type="CTD" id="20240217"/>
<dbReference type="Pfam" id="PF01607">
    <property type="entry name" value="CBM_14"/>
    <property type="match status" value="2"/>
</dbReference>
<evidence type="ECO:0000256" key="1">
    <source>
        <dbReference type="ARBA" id="ARBA00022669"/>
    </source>
</evidence>
<keyword evidence="10" id="KW-1185">Reference proteome</keyword>
<feature type="region of interest" description="Disordered" evidence="6">
    <location>
        <begin position="143"/>
        <end position="175"/>
    </location>
</feature>
<evidence type="ECO:0000259" key="8">
    <source>
        <dbReference type="PROSITE" id="PS50940"/>
    </source>
</evidence>
<keyword evidence="5" id="KW-0325">Glycoprotein</keyword>
<feature type="chain" id="PRO_5004716365" description="Chitin-binding type-2 domain-containing protein" evidence="7">
    <location>
        <begin position="17"/>
        <end position="384"/>
    </location>
</feature>
<organism evidence="9 10">
    <name type="scientific">Lottia gigantea</name>
    <name type="common">Giant owl limpet</name>
    <dbReference type="NCBI Taxonomy" id="225164"/>
    <lineage>
        <taxon>Eukaryota</taxon>
        <taxon>Metazoa</taxon>
        <taxon>Spiralia</taxon>
        <taxon>Lophotrochozoa</taxon>
        <taxon>Mollusca</taxon>
        <taxon>Gastropoda</taxon>
        <taxon>Patellogastropoda</taxon>
        <taxon>Lottioidea</taxon>
        <taxon>Lottiidae</taxon>
        <taxon>Lottia</taxon>
    </lineage>
</organism>
<reference evidence="9 10" key="1">
    <citation type="journal article" date="2013" name="Nature">
        <title>Insights into bilaterian evolution from three spiralian genomes.</title>
        <authorList>
            <person name="Simakov O."/>
            <person name="Marletaz F."/>
            <person name="Cho S.J."/>
            <person name="Edsinger-Gonzales E."/>
            <person name="Havlak P."/>
            <person name="Hellsten U."/>
            <person name="Kuo D.H."/>
            <person name="Larsson T."/>
            <person name="Lv J."/>
            <person name="Arendt D."/>
            <person name="Savage R."/>
            <person name="Osoegawa K."/>
            <person name="de Jong P."/>
            <person name="Grimwood J."/>
            <person name="Chapman J.A."/>
            <person name="Shapiro H."/>
            <person name="Aerts A."/>
            <person name="Otillar R.P."/>
            <person name="Terry A.Y."/>
            <person name="Boore J.L."/>
            <person name="Grigoriev I.V."/>
            <person name="Lindberg D.R."/>
            <person name="Seaver E.C."/>
            <person name="Weisblat D.A."/>
            <person name="Putnam N.H."/>
            <person name="Rokhsar D.S."/>
        </authorList>
    </citation>
    <scope>NUCLEOTIDE SEQUENCE [LARGE SCALE GENOMIC DNA]</scope>
</reference>
<keyword evidence="1" id="KW-0147">Chitin-binding</keyword>
<feature type="compositionally biased region" description="Polar residues" evidence="6">
    <location>
        <begin position="155"/>
        <end position="165"/>
    </location>
</feature>
<dbReference type="GO" id="GO:0008061">
    <property type="term" value="F:chitin binding"/>
    <property type="evidence" value="ECO:0007669"/>
    <property type="project" value="UniProtKB-KW"/>
</dbReference>
<feature type="region of interest" description="Disordered" evidence="6">
    <location>
        <begin position="192"/>
        <end position="220"/>
    </location>
</feature>
<dbReference type="PANTHER" id="PTHR23301:SF0">
    <property type="entry name" value="CHITIN-BINDING TYPE-2 DOMAIN-CONTAINING PROTEIN-RELATED"/>
    <property type="match status" value="1"/>
</dbReference>
<sequence>MILLLATALIWGTTSGQSGRCSFPRRQETSGRIYMDGVDCTEYYHCDEAGKEHIIKPCKLGEVYNPWRNTCTPPDSTVNCKLDHQYYDKFDRLCNNVEEGNLPMPSDPRMYISCWQKAFRFPPMECPHGTIFNGMMSRCEHSDNRQYGQKVGSPPSGNRRSNNVPSYEMPTENDNVDKINNMPGYENNMNYGNQQPTMQSGRSQQDAETIRNNRNPGDVYPQVINAPSNVRDYNLENILQNGGQNNNRNPDPQGGRLDVPTVPSDLNPGGEDFIGHKAGDAKDYMMRNRMNGNRMEYQDSVKERPLENNRSVNNKNSVDPTTKGIDDYCIFDPFPGDCNKFVSCQDRTDIRNCGKGTLMSKSRHVCDYCQNLTDDEKRFCQVQC</sequence>
<evidence type="ECO:0000256" key="2">
    <source>
        <dbReference type="ARBA" id="ARBA00022729"/>
    </source>
</evidence>
<evidence type="ECO:0000313" key="9">
    <source>
        <dbReference type="EMBL" id="ESO88176.1"/>
    </source>
</evidence>
<feature type="compositionally biased region" description="Polar residues" evidence="6">
    <location>
        <begin position="239"/>
        <end position="250"/>
    </location>
</feature>
<feature type="domain" description="Chitin-binding type-2" evidence="8">
    <location>
        <begin position="18"/>
        <end position="82"/>
    </location>
</feature>
<protein>
    <recommendedName>
        <fullName evidence="8">Chitin-binding type-2 domain-containing protein</fullName>
    </recommendedName>
</protein>
<dbReference type="GO" id="GO:0005576">
    <property type="term" value="C:extracellular region"/>
    <property type="evidence" value="ECO:0007669"/>
    <property type="project" value="InterPro"/>
</dbReference>
<gene>
    <name evidence="9" type="ORF">LOTGIDRAFT_165919</name>
</gene>
<dbReference type="Gene3D" id="2.170.140.10">
    <property type="entry name" value="Chitin binding domain"/>
    <property type="match status" value="1"/>
</dbReference>